<dbReference type="EMBL" id="CADCTN010000139">
    <property type="protein sequence ID" value="CAA9248383.1"/>
    <property type="molecule type" value="Genomic_DNA"/>
</dbReference>
<gene>
    <name evidence="2" type="ORF">AVDCRST_MAG52-2006</name>
</gene>
<organism evidence="2">
    <name type="scientific">uncultured Blastococcus sp</name>
    <dbReference type="NCBI Taxonomy" id="217144"/>
    <lineage>
        <taxon>Bacteria</taxon>
        <taxon>Bacillati</taxon>
        <taxon>Actinomycetota</taxon>
        <taxon>Actinomycetes</taxon>
        <taxon>Geodermatophilales</taxon>
        <taxon>Geodermatophilaceae</taxon>
        <taxon>Blastococcus</taxon>
        <taxon>environmental samples</taxon>
    </lineage>
</organism>
<proteinExistence type="predicted"/>
<sequence length="99" mass="10747">RRRGVRRRPRPRSAGGPADHRDTCSPGGCCGQVPALAACARPGHGRSARRRRVRGASDRCGRPGLPRHGHRGVDRSRRARGPRCTRRLLRTGRAGGSTL</sequence>
<dbReference type="AlphaFoldDB" id="A0A6J4IE21"/>
<feature type="non-terminal residue" evidence="2">
    <location>
        <position position="1"/>
    </location>
</feature>
<feature type="compositionally biased region" description="Basic residues" evidence="1">
    <location>
        <begin position="77"/>
        <end position="90"/>
    </location>
</feature>
<name>A0A6J4IE21_9ACTN</name>
<feature type="region of interest" description="Disordered" evidence="1">
    <location>
        <begin position="1"/>
        <end position="25"/>
    </location>
</feature>
<feature type="region of interest" description="Disordered" evidence="1">
    <location>
        <begin position="40"/>
        <end position="99"/>
    </location>
</feature>
<evidence type="ECO:0000313" key="2">
    <source>
        <dbReference type="EMBL" id="CAA9248383.1"/>
    </source>
</evidence>
<protein>
    <submittedName>
        <fullName evidence="2">Uncharacterized protein</fullName>
    </submittedName>
</protein>
<reference evidence="2" key="1">
    <citation type="submission" date="2020-02" db="EMBL/GenBank/DDBJ databases">
        <authorList>
            <person name="Meier V. D."/>
        </authorList>
    </citation>
    <scope>NUCLEOTIDE SEQUENCE</scope>
    <source>
        <strain evidence="2">AVDCRST_MAG52</strain>
    </source>
</reference>
<feature type="non-terminal residue" evidence="2">
    <location>
        <position position="99"/>
    </location>
</feature>
<evidence type="ECO:0000256" key="1">
    <source>
        <dbReference type="SAM" id="MobiDB-lite"/>
    </source>
</evidence>
<feature type="compositionally biased region" description="Basic residues" evidence="1">
    <location>
        <begin position="43"/>
        <end position="54"/>
    </location>
</feature>
<feature type="compositionally biased region" description="Basic residues" evidence="1">
    <location>
        <begin position="1"/>
        <end position="11"/>
    </location>
</feature>
<accession>A0A6J4IE21</accession>